<gene>
    <name evidence="2" type="ORF">ABOZ73_16230</name>
</gene>
<dbReference type="RefSeq" id="WP_369059161.1">
    <property type="nucleotide sequence ID" value="NZ_CP158375.1"/>
</dbReference>
<name>A0AB39KRR9_9CAUL</name>
<evidence type="ECO:0000313" key="2">
    <source>
        <dbReference type="EMBL" id="XDO96307.1"/>
    </source>
</evidence>
<sequence>MNRVGRMLWTSAIVAGALALNACGRERTAAWSTPAPPPAPDAAEAAYMAPPTVTAAESTAGGLRLSGKASAGARVRLGAPTGETLFATAGSDGRWSLTAPRADQPRLFGLSMTQNDRTVQAEGYVLVTPTGSAAILRAGAGADVIAGAGARPRILAVDYDQEGGAVISGLAVADTPLELRVDGVTRGQGEADGKGRFSLPLSRPLEPGAYEIVAAGQGGEDAARLSIATVGPLQSGPFQGERAPRGWRIDWMTPAGGVQTTVVMEDGA</sequence>
<dbReference type="EMBL" id="CP158375">
    <property type="protein sequence ID" value="XDO96307.1"/>
    <property type="molecule type" value="Genomic_DNA"/>
</dbReference>
<evidence type="ECO:0000256" key="1">
    <source>
        <dbReference type="SAM" id="SignalP"/>
    </source>
</evidence>
<evidence type="ECO:0008006" key="3">
    <source>
        <dbReference type="Google" id="ProtNLM"/>
    </source>
</evidence>
<organism evidence="2">
    <name type="scientific">Caulobacter sp. 73W</name>
    <dbReference type="NCBI Taxonomy" id="3161137"/>
    <lineage>
        <taxon>Bacteria</taxon>
        <taxon>Pseudomonadati</taxon>
        <taxon>Pseudomonadota</taxon>
        <taxon>Alphaproteobacteria</taxon>
        <taxon>Caulobacterales</taxon>
        <taxon>Caulobacteraceae</taxon>
        <taxon>Caulobacter</taxon>
    </lineage>
</organism>
<accession>A0AB39KRR9</accession>
<dbReference type="AlphaFoldDB" id="A0AB39KRR9"/>
<reference evidence="2" key="1">
    <citation type="submission" date="2024-06" db="EMBL/GenBank/DDBJ databases">
        <title>Caulobacter inopinatus, sp. nov.</title>
        <authorList>
            <person name="Donachie S.P."/>
        </authorList>
    </citation>
    <scope>NUCLEOTIDE SEQUENCE</scope>
    <source>
        <strain evidence="2">73W</strain>
    </source>
</reference>
<proteinExistence type="predicted"/>
<feature type="signal peptide" evidence="1">
    <location>
        <begin position="1"/>
        <end position="22"/>
    </location>
</feature>
<protein>
    <recommendedName>
        <fullName evidence="3">Bacterial Ig domain-containing protein</fullName>
    </recommendedName>
</protein>
<feature type="chain" id="PRO_5044275017" description="Bacterial Ig domain-containing protein" evidence="1">
    <location>
        <begin position="23"/>
        <end position="268"/>
    </location>
</feature>
<keyword evidence="1" id="KW-0732">Signal</keyword>
<dbReference type="Gene3D" id="2.60.40.10">
    <property type="entry name" value="Immunoglobulins"/>
    <property type="match status" value="1"/>
</dbReference>
<dbReference type="InterPro" id="IPR013783">
    <property type="entry name" value="Ig-like_fold"/>
</dbReference>